<feature type="transmembrane region" description="Helical" evidence="1">
    <location>
        <begin position="136"/>
        <end position="153"/>
    </location>
</feature>
<evidence type="ECO:0000313" key="4">
    <source>
        <dbReference type="Proteomes" id="UP000065511"/>
    </source>
</evidence>
<feature type="transmembrane region" description="Helical" evidence="1">
    <location>
        <begin position="442"/>
        <end position="463"/>
    </location>
</feature>
<evidence type="ECO:0000313" key="5">
    <source>
        <dbReference type="Proteomes" id="UP000183039"/>
    </source>
</evidence>
<feature type="transmembrane region" description="Helical" evidence="1">
    <location>
        <begin position="187"/>
        <end position="220"/>
    </location>
</feature>
<feature type="transmembrane region" description="Helical" evidence="1">
    <location>
        <begin position="836"/>
        <end position="856"/>
    </location>
</feature>
<dbReference type="OrthoDB" id="9815466at2"/>
<reference evidence="2 4" key="2">
    <citation type="submission" date="2015-12" db="EMBL/GenBank/DDBJ databases">
        <authorList>
            <person name="Lauer A."/>
            <person name="Humrighouse B."/>
            <person name="Loparev V."/>
            <person name="Shewmaker P.L."/>
            <person name="Whitney A.M."/>
            <person name="McLaughlin R.W."/>
        </authorList>
    </citation>
    <scope>NUCLEOTIDE SEQUENCE [LARGE SCALE GENOMIC DNA]</scope>
    <source>
        <strain evidence="2 4">LMG 23085</strain>
    </source>
</reference>
<feature type="transmembrane region" description="Helical" evidence="1">
    <location>
        <begin position="83"/>
        <end position="103"/>
    </location>
</feature>
<feature type="transmembrane region" description="Helical" evidence="1">
    <location>
        <begin position="385"/>
        <end position="402"/>
    </location>
</feature>
<protein>
    <submittedName>
        <fullName evidence="2">Copper ABC transporter permease</fullName>
    </submittedName>
</protein>
<feature type="transmembrane region" description="Helical" evidence="1">
    <location>
        <begin position="354"/>
        <end position="373"/>
    </location>
</feature>
<feature type="transmembrane region" description="Helical" evidence="1">
    <location>
        <begin position="325"/>
        <end position="348"/>
    </location>
</feature>
<dbReference type="KEGG" id="ess:ATZ33_11040"/>
<feature type="transmembrane region" description="Helical" evidence="1">
    <location>
        <begin position="110"/>
        <end position="130"/>
    </location>
</feature>
<feature type="transmembrane region" description="Helical" evidence="1">
    <location>
        <begin position="296"/>
        <end position="313"/>
    </location>
</feature>
<proteinExistence type="predicted"/>
<keyword evidence="1" id="KW-1133">Transmembrane helix</keyword>
<accession>A0A0S3KC94</accession>
<evidence type="ECO:0000256" key="1">
    <source>
        <dbReference type="SAM" id="Phobius"/>
    </source>
</evidence>
<keyword evidence="1" id="KW-0472">Membrane</keyword>
<reference evidence="3 5" key="1">
    <citation type="submission" date="2014-12" db="EMBL/GenBank/DDBJ databases">
        <title>Draft genome sequences of 29 type strains of Enterococci.</title>
        <authorList>
            <person name="Zhong Z."/>
            <person name="Sun Z."/>
            <person name="Liu W."/>
            <person name="Zhang W."/>
            <person name="Zhang H."/>
        </authorList>
    </citation>
    <scope>NUCLEOTIDE SEQUENCE [LARGE SCALE GENOMIC DNA]</scope>
    <source>
        <strain evidence="3 5">DSM 22801</strain>
    </source>
</reference>
<dbReference type="Proteomes" id="UP000065511">
    <property type="component" value="Chromosome"/>
</dbReference>
<dbReference type="Pfam" id="PF09586">
    <property type="entry name" value="YfhO"/>
    <property type="match status" value="1"/>
</dbReference>
<keyword evidence="1" id="KW-0812">Transmembrane</keyword>
<dbReference type="EMBL" id="CP013614">
    <property type="protein sequence ID" value="ALS01895.1"/>
    <property type="molecule type" value="Genomic_DNA"/>
</dbReference>
<dbReference type="PANTHER" id="PTHR38454:SF1">
    <property type="entry name" value="INTEGRAL MEMBRANE PROTEIN"/>
    <property type="match status" value="1"/>
</dbReference>
<gene>
    <name evidence="2" type="ORF">ATZ33_11040</name>
    <name evidence="3" type="ORF">RV15_GL003542</name>
</gene>
<dbReference type="InterPro" id="IPR018580">
    <property type="entry name" value="Uncharacterised_YfhO"/>
</dbReference>
<feature type="transmembrane region" description="Helical" evidence="1">
    <location>
        <begin position="232"/>
        <end position="253"/>
    </location>
</feature>
<organism evidence="3 5">
    <name type="scientific">Enterococcus silesiacus</name>
    <dbReference type="NCBI Taxonomy" id="332949"/>
    <lineage>
        <taxon>Bacteria</taxon>
        <taxon>Bacillati</taxon>
        <taxon>Bacillota</taxon>
        <taxon>Bacilli</taxon>
        <taxon>Lactobacillales</taxon>
        <taxon>Enterococcaceae</taxon>
        <taxon>Enterococcus</taxon>
    </lineage>
</organism>
<keyword evidence="4" id="KW-1185">Reference proteome</keyword>
<feature type="transmembrane region" description="Helical" evidence="1">
    <location>
        <begin position="160"/>
        <end position="181"/>
    </location>
</feature>
<feature type="transmembrane region" description="Helical" evidence="1">
    <location>
        <begin position="12"/>
        <end position="34"/>
    </location>
</feature>
<sequence length="867" mass="98443">MKKHRIKEFLKQNSLVMLLSFSIPVVLMAVTYYFNDIYPGSKLTVLASDSFTQYANFHASFNNVLHGKQNIFYTWSGSLGLNYWALMAYYLNGLFTPLVFFFDNGNMADALYYLTLLKFGASGLAFWVFAHNTFKINRWFVAGLSVSYALMSYSVGYSEVIMWLDTFMYLPLIILGIHRLMDGKKPILLFVSYLLLFLSNFYMAFMVGVFSFLYFFVRAISNWSVYKKRIPTYLITSLLAGGASMITILPTIFDLSNNGESLSAITTFLTPDTGPWDFVAKSLVGVYDTSKFESMPFIYIGLFALIFCTFYFISNKIALKNKLLYGSLFILLIASVYILPLNLAWHGMHSPNMLLFRFSFLFSFLVILLAGYGLEVFEKSDFNQLLNGVLGIAGLFIVFLIASNKKRYGVITTMSLVVTISLLAAYVLLLYFYVYQPRWKKWLPVLIVLLMSGEAFVNAQALVKGIKQDWNYPSRDLIAKPYPQIKELSDQASKANETFFRMENLNPISLDDSFNFGYHGIGMFSSIRNRHSSQYMNALGFRSLGSNLQVHYENNTLLMDALIGMKYTVAKGNLNKFGYEKIGQSGDYSLYKNDYALPLGIMTDNGIYEKEAVRNQTELFNYLSGSEGELFSFGEATMVDSKNVIITEEENTVSFGEEEPNKIKSVTWLITVPAHSQGYLSLVPTDLGAAIDTKVHVTVDGVTRRTDLRDDGQYHSIGYYEKTKTIKVTTSFTGGKQRTTLFKPDVVFLNTQEFEKSVKKIQEKSVDFKTNGRKAQAQTSFDKDRVLLTTIPYDKGWKAYIDGKQVTIPTFKDAFLAIPVPAGEHEINFVFLPQGFVLGAALFILCILLFIGYIYWLKKRIEVKIEV</sequence>
<evidence type="ECO:0000313" key="3">
    <source>
        <dbReference type="EMBL" id="OJG92157.1"/>
    </source>
</evidence>
<feature type="transmembrane region" description="Helical" evidence="1">
    <location>
        <begin position="408"/>
        <end position="435"/>
    </location>
</feature>
<dbReference type="Proteomes" id="UP000183039">
    <property type="component" value="Unassembled WGS sequence"/>
</dbReference>
<evidence type="ECO:0000313" key="2">
    <source>
        <dbReference type="EMBL" id="ALS01895.1"/>
    </source>
</evidence>
<dbReference type="EMBL" id="JXLC01000008">
    <property type="protein sequence ID" value="OJG92157.1"/>
    <property type="molecule type" value="Genomic_DNA"/>
</dbReference>
<name>A0A0S3KC94_9ENTE</name>
<dbReference type="PANTHER" id="PTHR38454">
    <property type="entry name" value="INTEGRAL MEMBRANE PROTEIN-RELATED"/>
    <property type="match status" value="1"/>
</dbReference>
<dbReference type="AlphaFoldDB" id="A0A0S3KC94"/>
<dbReference type="RefSeq" id="WP_071877463.1">
    <property type="nucleotide sequence ID" value="NZ_JXLC01000008.1"/>
</dbReference>